<feature type="transmembrane region" description="Helical" evidence="1">
    <location>
        <begin position="133"/>
        <end position="159"/>
    </location>
</feature>
<feature type="transmembrane region" description="Helical" evidence="1">
    <location>
        <begin position="194"/>
        <end position="216"/>
    </location>
</feature>
<dbReference type="KEGG" id="sbar:H5V43_08265"/>
<evidence type="ECO:0000313" key="2">
    <source>
        <dbReference type="EMBL" id="GAY20841.1"/>
    </source>
</evidence>
<feature type="transmembrane region" description="Helical" evidence="1">
    <location>
        <begin position="402"/>
        <end position="420"/>
    </location>
</feature>
<organism evidence="2 4">
    <name type="scientific">Sphingobium fuliginis (strain ATCC 27551)</name>
    <dbReference type="NCBI Taxonomy" id="336203"/>
    <lineage>
        <taxon>Bacteria</taxon>
        <taxon>Pseudomonadati</taxon>
        <taxon>Pseudomonadota</taxon>
        <taxon>Alphaproteobacteria</taxon>
        <taxon>Sphingomonadales</taxon>
        <taxon>Sphingomonadaceae</taxon>
        <taxon>Sphingobium</taxon>
    </lineage>
</organism>
<reference evidence="2 4" key="1">
    <citation type="journal article" date="2013" name="Biodegradation">
        <title>Occurrence of 4-tert-butylphenol (4-t-BP) biodegradation in an aquatic sample caused by the presence of Spirodela polyrrhiza and isolation of a 4-t-BP-utilizing bacterium.</title>
        <authorList>
            <person name="Ogata Y."/>
            <person name="Toyama T."/>
            <person name="Yu N."/>
            <person name="Wang X."/>
            <person name="Sei K."/>
            <person name="Ike M."/>
        </authorList>
    </citation>
    <scope>NUCLEOTIDE SEQUENCE [LARGE SCALE GENOMIC DNA]</scope>
    <source>
        <strain evidence="2 4">OMI</strain>
    </source>
</reference>
<reference evidence="2" key="4">
    <citation type="submission" date="2017-10" db="EMBL/GenBank/DDBJ databases">
        <authorList>
            <person name="Banno H."/>
            <person name="Chua N.-H."/>
        </authorList>
    </citation>
    <scope>NUCLEOTIDE SEQUENCE</scope>
    <source>
        <strain evidence="2">OMI</strain>
    </source>
</reference>
<dbReference type="Pfam" id="PF03929">
    <property type="entry name" value="PepSY_TM"/>
    <property type="match status" value="1"/>
</dbReference>
<reference evidence="2 4" key="2">
    <citation type="journal article" date="2013" name="Environ. Sci. Technol.">
        <title>The 4-tert-butylphenol-utilizing bacterium Sphingobium fuliginis OMI can degrade bisphenols via phenolic ring hydroxylation and meta-cleavage pathway.</title>
        <authorList>
            <person name="Ogata Y."/>
            <person name="Goda S."/>
            <person name="Toyama T."/>
            <person name="Sei K."/>
            <person name="Ike M."/>
        </authorList>
    </citation>
    <scope>NUCLEOTIDE SEQUENCE [LARGE SCALE GENOMIC DNA]</scope>
    <source>
        <strain evidence="2 4">OMI</strain>
    </source>
</reference>
<gene>
    <name evidence="3" type="ORF">H5V43_08265</name>
    <name evidence="2" type="ORF">SFOMI_1371</name>
</gene>
<keyword evidence="1" id="KW-0812">Transmembrane</keyword>
<evidence type="ECO:0000313" key="4">
    <source>
        <dbReference type="Proteomes" id="UP000221538"/>
    </source>
</evidence>
<dbReference type="AlphaFoldDB" id="A0A292ZD72"/>
<sequence>MNLGLSKTLVQRGLSAHAAIGLLASALLYIVCLTGTVTVFYEEWQRAEQPDAPEMQRIAPDAVQRAVASVLASEKDRKATEHLYVHLPTDALPRTTVTTDHQAVHVDDQGRVVAKELNGWSEFLLNLHYTLNIPGMVGLTIVGGLGVMTIALSLTGLIAHPRIFRDAFRLRARDRGGLGLADWHNRLGVWTLPFALAIALTGAMIGLGSINVYGLAQGFYKGDMEAAYAPIFGAEGKPNAKPAPLADVAAALQTMTARFPEVRPIYVFMHEPGTAGQQLQVLALPQRRLVYGETYNFDQAGRFLGTVGLADGATGQQVAASAYNLHFGNYGGLPVKIAYLLLGGALCVVIATGTSIWLGKRERRGYRQPRLRNGWNAIVWGSGLALALTLLARLWIGNAAPFKTIFWLSLAVLVVLSTALPERYRVRRALQWSLGICVAALVPAVLGG</sequence>
<feature type="transmembrane region" description="Helical" evidence="1">
    <location>
        <begin position="378"/>
        <end position="396"/>
    </location>
</feature>
<proteinExistence type="predicted"/>
<accession>A0A292ZD72</accession>
<dbReference type="Proteomes" id="UP000221538">
    <property type="component" value="Unassembled WGS sequence"/>
</dbReference>
<evidence type="ECO:0000313" key="3">
    <source>
        <dbReference type="EMBL" id="QOT70174.1"/>
    </source>
</evidence>
<keyword evidence="1" id="KW-0472">Membrane</keyword>
<dbReference type="EMBL" id="CP060035">
    <property type="protein sequence ID" value="QOT70174.1"/>
    <property type="molecule type" value="Genomic_DNA"/>
</dbReference>
<evidence type="ECO:0000256" key="1">
    <source>
        <dbReference type="SAM" id="Phobius"/>
    </source>
</evidence>
<dbReference type="PANTHER" id="PTHR34219">
    <property type="entry name" value="IRON-REGULATED INNER MEMBRANE PROTEIN-RELATED"/>
    <property type="match status" value="1"/>
</dbReference>
<reference evidence="3" key="6">
    <citation type="journal article" date="2021" name="Microbiol. Resour. Announc.">
        <title>Complete Genome Sequence of Sphingobium barthaii KK22, a High-Molecular-Weight Polycyclic Aromatic Hydrocarbon-Degrading Soil Bacterium.</title>
        <authorList>
            <person name="Mori J.F."/>
            <person name="Kanaly R.A."/>
        </authorList>
    </citation>
    <scope>NUCLEOTIDE SEQUENCE</scope>
    <source>
        <strain evidence="3">KK22</strain>
    </source>
</reference>
<dbReference type="EMBL" id="BEWI01000031">
    <property type="protein sequence ID" value="GAY20841.1"/>
    <property type="molecule type" value="Genomic_DNA"/>
</dbReference>
<feature type="transmembrane region" description="Helical" evidence="1">
    <location>
        <begin position="20"/>
        <end position="41"/>
    </location>
</feature>
<dbReference type="InterPro" id="IPR005625">
    <property type="entry name" value="PepSY-ass_TM"/>
</dbReference>
<feature type="transmembrane region" description="Helical" evidence="1">
    <location>
        <begin position="337"/>
        <end position="358"/>
    </location>
</feature>
<keyword evidence="1" id="KW-1133">Transmembrane helix</keyword>
<protein>
    <submittedName>
        <fullName evidence="3">PepSY domain-containing protein</fullName>
    </submittedName>
    <submittedName>
        <fullName evidence="2">Putative iron-regulated membrane protein</fullName>
    </submittedName>
</protein>
<name>A0A292ZD72_SPHSA</name>
<feature type="transmembrane region" description="Helical" evidence="1">
    <location>
        <begin position="429"/>
        <end position="446"/>
    </location>
</feature>
<evidence type="ECO:0000313" key="5">
    <source>
        <dbReference type="Proteomes" id="UP000593663"/>
    </source>
</evidence>
<reference evidence="5" key="5">
    <citation type="submission" date="2020-08" db="EMBL/GenBank/DDBJ databases">
        <title>Complete genome sequence of Sphingobium barthaii strain KK22, a high-molecular-weight polycyclic aromatic hydrocarbon-degrading soil bacterium.</title>
        <authorList>
            <person name="Mori J.F."/>
            <person name="Kanaly R.A."/>
        </authorList>
    </citation>
    <scope>NUCLEOTIDE SEQUENCE [LARGE SCALE GENOMIC DNA]</scope>
    <source>
        <strain evidence="5">KK22</strain>
    </source>
</reference>
<dbReference type="PANTHER" id="PTHR34219:SF3">
    <property type="entry name" value="BLL7967 PROTEIN"/>
    <property type="match status" value="1"/>
</dbReference>
<dbReference type="Proteomes" id="UP000593663">
    <property type="component" value="Chromosome 1"/>
</dbReference>
<reference evidence="2" key="3">
    <citation type="submission" date="2017-10" db="EMBL/GenBank/DDBJ databases">
        <title>Bioaugmenting a lab-scale membrane bioreactor with Sphingobium fuliginis OMI to degrade 4-tert-butylphenol.</title>
        <authorList>
            <person name="Takada K."/>
            <person name="Shiba T."/>
            <person name="Soda S."/>
            <person name="Inoue D."/>
            <person name="Miyake M."/>
            <person name="Eguchi M."/>
            <person name="Ike M."/>
        </authorList>
    </citation>
    <scope>NUCLEOTIDE SEQUENCE</scope>
    <source>
        <strain evidence="2">OMI</strain>
    </source>
</reference>
<dbReference type="RefSeq" id="WP_025550240.1">
    <property type="nucleotide sequence ID" value="NZ_BATN01000077.1"/>
</dbReference>